<dbReference type="AlphaFoldDB" id="A0A418WAV3"/>
<organism evidence="1 2">
    <name type="scientific">Oleomonas cavernae</name>
    <dbReference type="NCBI Taxonomy" id="2320859"/>
    <lineage>
        <taxon>Bacteria</taxon>
        <taxon>Pseudomonadati</taxon>
        <taxon>Pseudomonadota</taxon>
        <taxon>Alphaproteobacteria</taxon>
        <taxon>Acetobacterales</taxon>
        <taxon>Acetobacteraceae</taxon>
        <taxon>Oleomonas</taxon>
    </lineage>
</organism>
<keyword evidence="2" id="KW-1185">Reference proteome</keyword>
<dbReference type="RefSeq" id="WP_119777796.1">
    <property type="nucleotide sequence ID" value="NZ_QYUK01000011.1"/>
</dbReference>
<dbReference type="OrthoDB" id="8481287at2"/>
<protein>
    <submittedName>
        <fullName evidence="1">Uncharacterized protein</fullName>
    </submittedName>
</protein>
<gene>
    <name evidence="1" type="ORF">D3874_09045</name>
</gene>
<dbReference type="EMBL" id="QYUK01000011">
    <property type="protein sequence ID" value="RJF87152.1"/>
    <property type="molecule type" value="Genomic_DNA"/>
</dbReference>
<reference evidence="1 2" key="1">
    <citation type="submission" date="2018-09" db="EMBL/GenBank/DDBJ databases">
        <authorList>
            <person name="Zhu H."/>
        </authorList>
    </citation>
    <scope>NUCLEOTIDE SEQUENCE [LARGE SCALE GENOMIC DNA]</scope>
    <source>
        <strain evidence="1 2">K1W22B-8</strain>
    </source>
</reference>
<evidence type="ECO:0000313" key="1">
    <source>
        <dbReference type="EMBL" id="RJF87152.1"/>
    </source>
</evidence>
<proteinExistence type="predicted"/>
<sequence length="96" mass="10344">MLHLSTVDDVFELSGRSSVIVVPGIPRHSEHNWKIRGGDAVTLETPDGDILETIVGGIEFSSPPHPDFIPIMLGPGITKQMVPIGTKLWVDESATS</sequence>
<evidence type="ECO:0000313" key="2">
    <source>
        <dbReference type="Proteomes" id="UP000284605"/>
    </source>
</evidence>
<name>A0A418WAV3_9PROT</name>
<accession>A0A418WAV3</accession>
<dbReference type="Proteomes" id="UP000284605">
    <property type="component" value="Unassembled WGS sequence"/>
</dbReference>
<comment type="caution">
    <text evidence="1">The sequence shown here is derived from an EMBL/GenBank/DDBJ whole genome shotgun (WGS) entry which is preliminary data.</text>
</comment>